<evidence type="ECO:0000256" key="5">
    <source>
        <dbReference type="SAM" id="Phobius"/>
    </source>
</evidence>
<dbReference type="Pfam" id="PF00149">
    <property type="entry name" value="Metallophos"/>
    <property type="match status" value="1"/>
</dbReference>
<evidence type="ECO:0000313" key="7">
    <source>
        <dbReference type="EMBL" id="MBB4013787.1"/>
    </source>
</evidence>
<keyword evidence="3" id="KW-0378">Hydrolase</keyword>
<dbReference type="PANTHER" id="PTHR31302:SF31">
    <property type="entry name" value="PHOSPHODIESTERASE YAEI"/>
    <property type="match status" value="1"/>
</dbReference>
<proteinExistence type="inferred from homology"/>
<keyword evidence="5" id="KW-0812">Transmembrane</keyword>
<evidence type="ECO:0000256" key="1">
    <source>
        <dbReference type="ARBA" id="ARBA00001968"/>
    </source>
</evidence>
<sequence length="373" mass="40282">MPLFLLIATSLLGLLHLYIGQRLFPVLALGDLGLALAWSLMALSVVLIPATLVARRVARPPLADRLAWAGSIAMGLFSSLLVATVLRDLTLLLAGDRWAGFATLTAQAALLLAVLVTLVGFINARRTAQVVTVDVPLRDLPEALHGFTIAQISDIHVGPTIKRGYLDRIVDRVNTLQPDLIAVTGDLVDGSVHDLAAHTDPLKRLAARYGAYFVTGNHEYYSNAHAWIAEVERLGVKVLMNEHVVLDHGGAKLVVAGVTDYTAHHFDPRHRSDPLAALAGAPANAAAKVLLAHQPRSAEAAADAGFDLQLSGHTHGGQFFPWNLFVPLQQPFTAGLHKLRDLWVYTSRGTGYWGPPKRFGAPSEITRLRLVRA</sequence>
<keyword evidence="5" id="KW-1133">Transmembrane helix</keyword>
<feature type="domain" description="Calcineurin-like phosphoesterase" evidence="6">
    <location>
        <begin position="148"/>
        <end position="316"/>
    </location>
</feature>
<dbReference type="AlphaFoldDB" id="A0A840BTV5"/>
<dbReference type="Proteomes" id="UP000561045">
    <property type="component" value="Unassembled WGS sequence"/>
</dbReference>
<dbReference type="GO" id="GO:0016020">
    <property type="term" value="C:membrane"/>
    <property type="evidence" value="ECO:0007669"/>
    <property type="project" value="GOC"/>
</dbReference>
<comment type="similarity">
    <text evidence="4">Belongs to the metallophosphoesterase superfamily.</text>
</comment>
<dbReference type="SUPFAM" id="SSF56300">
    <property type="entry name" value="Metallo-dependent phosphatases"/>
    <property type="match status" value="1"/>
</dbReference>
<dbReference type="GO" id="GO:0046872">
    <property type="term" value="F:metal ion binding"/>
    <property type="evidence" value="ECO:0007669"/>
    <property type="project" value="UniProtKB-KW"/>
</dbReference>
<dbReference type="GO" id="GO:0009245">
    <property type="term" value="P:lipid A biosynthetic process"/>
    <property type="evidence" value="ECO:0007669"/>
    <property type="project" value="TreeGrafter"/>
</dbReference>
<comment type="cofactor">
    <cofactor evidence="1">
        <name>a divalent metal cation</name>
        <dbReference type="ChEBI" id="CHEBI:60240"/>
    </cofactor>
</comment>
<comment type="caution">
    <text evidence="7">The sequence shown here is derived from an EMBL/GenBank/DDBJ whole genome shotgun (WGS) entry which is preliminary data.</text>
</comment>
<dbReference type="PANTHER" id="PTHR31302">
    <property type="entry name" value="TRANSMEMBRANE PROTEIN WITH METALLOPHOSPHOESTERASE DOMAIN-RELATED"/>
    <property type="match status" value="1"/>
</dbReference>
<dbReference type="EMBL" id="JACIET010000002">
    <property type="protein sequence ID" value="MBB4013787.1"/>
    <property type="molecule type" value="Genomic_DNA"/>
</dbReference>
<keyword evidence="2" id="KW-0479">Metal-binding</keyword>
<protein>
    <recommendedName>
        <fullName evidence="6">Calcineurin-like phosphoesterase domain-containing protein</fullName>
    </recommendedName>
</protein>
<evidence type="ECO:0000256" key="3">
    <source>
        <dbReference type="ARBA" id="ARBA00022801"/>
    </source>
</evidence>
<dbReference type="RefSeq" id="WP_183635710.1">
    <property type="nucleotide sequence ID" value="NZ_BAABLE010000005.1"/>
</dbReference>
<organism evidence="7 8">
    <name type="scientific">Niveibacterium umoris</name>
    <dbReference type="NCBI Taxonomy" id="1193620"/>
    <lineage>
        <taxon>Bacteria</taxon>
        <taxon>Pseudomonadati</taxon>
        <taxon>Pseudomonadota</taxon>
        <taxon>Betaproteobacteria</taxon>
        <taxon>Rhodocyclales</taxon>
        <taxon>Rhodocyclaceae</taxon>
        <taxon>Niveibacterium</taxon>
    </lineage>
</organism>
<gene>
    <name evidence="7" type="ORF">GGR36_003133</name>
</gene>
<name>A0A840BTV5_9RHOO</name>
<feature type="transmembrane region" description="Helical" evidence="5">
    <location>
        <begin position="32"/>
        <end position="54"/>
    </location>
</feature>
<feature type="transmembrane region" description="Helical" evidence="5">
    <location>
        <begin position="66"/>
        <end position="86"/>
    </location>
</feature>
<dbReference type="GO" id="GO:0008758">
    <property type="term" value="F:UDP-2,3-diacylglucosamine hydrolase activity"/>
    <property type="evidence" value="ECO:0007669"/>
    <property type="project" value="TreeGrafter"/>
</dbReference>
<dbReference type="FunFam" id="3.60.21.10:FF:000028">
    <property type="entry name" value="Putative metallophosphoesterase"/>
    <property type="match status" value="1"/>
</dbReference>
<dbReference type="Gene3D" id="3.60.21.10">
    <property type="match status" value="1"/>
</dbReference>
<dbReference type="InterPro" id="IPR029052">
    <property type="entry name" value="Metallo-depent_PP-like"/>
</dbReference>
<keyword evidence="8" id="KW-1185">Reference proteome</keyword>
<evidence type="ECO:0000256" key="4">
    <source>
        <dbReference type="ARBA" id="ARBA00061089"/>
    </source>
</evidence>
<dbReference type="InterPro" id="IPR004843">
    <property type="entry name" value="Calcineurin-like_PHP"/>
</dbReference>
<evidence type="ECO:0000313" key="8">
    <source>
        <dbReference type="Proteomes" id="UP000561045"/>
    </source>
</evidence>
<dbReference type="InterPro" id="IPR051158">
    <property type="entry name" value="Metallophosphoesterase_sf"/>
</dbReference>
<keyword evidence="5" id="KW-0472">Membrane</keyword>
<accession>A0A840BTV5</accession>
<evidence type="ECO:0000256" key="2">
    <source>
        <dbReference type="ARBA" id="ARBA00022723"/>
    </source>
</evidence>
<feature type="transmembrane region" description="Helical" evidence="5">
    <location>
        <begin position="98"/>
        <end position="122"/>
    </location>
</feature>
<evidence type="ECO:0000259" key="6">
    <source>
        <dbReference type="Pfam" id="PF00149"/>
    </source>
</evidence>
<dbReference type="CDD" id="cd07385">
    <property type="entry name" value="MPP_YkuE_C"/>
    <property type="match status" value="1"/>
</dbReference>
<reference evidence="7 8" key="1">
    <citation type="submission" date="2020-08" db="EMBL/GenBank/DDBJ databases">
        <title>Genomic Encyclopedia of Type Strains, Phase IV (KMG-IV): sequencing the most valuable type-strain genomes for metagenomic binning, comparative biology and taxonomic classification.</title>
        <authorList>
            <person name="Goeker M."/>
        </authorList>
    </citation>
    <scope>NUCLEOTIDE SEQUENCE [LARGE SCALE GENOMIC DNA]</scope>
    <source>
        <strain evidence="7 8">DSM 106739</strain>
    </source>
</reference>